<dbReference type="PANTHER" id="PTHR30529">
    <property type="entry name" value="CYTOCHROME B561"/>
    <property type="match status" value="1"/>
</dbReference>
<evidence type="ECO:0000256" key="13">
    <source>
        <dbReference type="SAM" id="Phobius"/>
    </source>
</evidence>
<keyword evidence="8" id="KW-0249">Electron transport</keyword>
<dbReference type="GO" id="GO:0009055">
    <property type="term" value="F:electron transfer activity"/>
    <property type="evidence" value="ECO:0007669"/>
    <property type="project" value="InterPro"/>
</dbReference>
<gene>
    <name evidence="15" type="ORF">DK847_14235</name>
</gene>
<evidence type="ECO:0000313" key="15">
    <source>
        <dbReference type="EMBL" id="PZF76338.1"/>
    </source>
</evidence>
<keyword evidence="6 13" id="KW-0812">Transmembrane</keyword>
<dbReference type="GO" id="GO:0046872">
    <property type="term" value="F:metal ion binding"/>
    <property type="evidence" value="ECO:0007669"/>
    <property type="project" value="UniProtKB-KW"/>
</dbReference>
<dbReference type="RefSeq" id="WP_111199175.1">
    <property type="nucleotide sequence ID" value="NZ_QKVK01000006.1"/>
</dbReference>
<evidence type="ECO:0000256" key="7">
    <source>
        <dbReference type="ARBA" id="ARBA00022723"/>
    </source>
</evidence>
<reference evidence="16" key="1">
    <citation type="submission" date="2018-06" db="EMBL/GenBank/DDBJ databases">
        <title>Aestuariibacter litoralis strain KCTC 52945T.</title>
        <authorList>
            <person name="Li X."/>
            <person name="Salam N."/>
            <person name="Li J.-L."/>
            <person name="Chen Y.-M."/>
            <person name="Yang Z.-W."/>
            <person name="Zhang L.-Y."/>
            <person name="Han M.-X."/>
            <person name="Xiao M."/>
            <person name="Li W.-J."/>
        </authorList>
    </citation>
    <scope>NUCLEOTIDE SEQUENCE [LARGE SCALE GENOMIC DNA]</scope>
    <source>
        <strain evidence="16">KCTC 52945</strain>
    </source>
</reference>
<keyword evidence="9 13" id="KW-1133">Transmembrane helix</keyword>
<dbReference type="EMBL" id="QKVK01000006">
    <property type="protein sequence ID" value="PZF76338.1"/>
    <property type="molecule type" value="Genomic_DNA"/>
</dbReference>
<evidence type="ECO:0000256" key="12">
    <source>
        <dbReference type="ARBA" id="ARBA00037975"/>
    </source>
</evidence>
<evidence type="ECO:0000256" key="8">
    <source>
        <dbReference type="ARBA" id="ARBA00022982"/>
    </source>
</evidence>
<evidence type="ECO:0000256" key="10">
    <source>
        <dbReference type="ARBA" id="ARBA00023004"/>
    </source>
</evidence>
<comment type="subcellular location">
    <subcellularLocation>
        <location evidence="2">Cell membrane</location>
        <topology evidence="2">Multi-pass membrane protein</topology>
    </subcellularLocation>
</comment>
<dbReference type="PANTHER" id="PTHR30529:SF1">
    <property type="entry name" value="CYTOCHROME B561 HOMOLOG 2"/>
    <property type="match status" value="1"/>
</dbReference>
<feature type="transmembrane region" description="Helical" evidence="13">
    <location>
        <begin position="56"/>
        <end position="77"/>
    </location>
</feature>
<evidence type="ECO:0000256" key="3">
    <source>
        <dbReference type="ARBA" id="ARBA00022448"/>
    </source>
</evidence>
<feature type="domain" description="Cytochrome b561 bacterial/Ni-hydrogenase" evidence="14">
    <location>
        <begin position="8"/>
        <end position="186"/>
    </location>
</feature>
<keyword evidence="11 13" id="KW-0472">Membrane</keyword>
<dbReference type="InterPro" id="IPR016174">
    <property type="entry name" value="Di-haem_cyt_TM"/>
</dbReference>
<evidence type="ECO:0000256" key="5">
    <source>
        <dbReference type="ARBA" id="ARBA00022617"/>
    </source>
</evidence>
<dbReference type="AlphaFoldDB" id="A0A2W2B8D6"/>
<evidence type="ECO:0000256" key="6">
    <source>
        <dbReference type="ARBA" id="ARBA00022692"/>
    </source>
</evidence>
<keyword evidence="7" id="KW-0479">Metal-binding</keyword>
<evidence type="ECO:0000256" key="1">
    <source>
        <dbReference type="ARBA" id="ARBA00001970"/>
    </source>
</evidence>
<dbReference type="Pfam" id="PF01292">
    <property type="entry name" value="Ni_hydr_CYTB"/>
    <property type="match status" value="1"/>
</dbReference>
<dbReference type="InterPro" id="IPR052168">
    <property type="entry name" value="Cytochrome_b561_oxidase"/>
</dbReference>
<dbReference type="SUPFAM" id="SSF81342">
    <property type="entry name" value="Transmembrane di-heme cytochromes"/>
    <property type="match status" value="1"/>
</dbReference>
<keyword evidence="10" id="KW-0408">Iron</keyword>
<protein>
    <submittedName>
        <fullName evidence="15">Cytochrome b</fullName>
    </submittedName>
</protein>
<dbReference type="GO" id="GO:0020037">
    <property type="term" value="F:heme binding"/>
    <property type="evidence" value="ECO:0007669"/>
    <property type="project" value="TreeGrafter"/>
</dbReference>
<keyword evidence="5" id="KW-0349">Heme</keyword>
<feature type="transmembrane region" description="Helical" evidence="13">
    <location>
        <begin position="12"/>
        <end position="29"/>
    </location>
</feature>
<evidence type="ECO:0000313" key="16">
    <source>
        <dbReference type="Proteomes" id="UP000248795"/>
    </source>
</evidence>
<organism evidence="15 16">
    <name type="scientific">Aestuariivirga litoralis</name>
    <dbReference type="NCBI Taxonomy" id="2650924"/>
    <lineage>
        <taxon>Bacteria</taxon>
        <taxon>Pseudomonadati</taxon>
        <taxon>Pseudomonadota</taxon>
        <taxon>Alphaproteobacteria</taxon>
        <taxon>Hyphomicrobiales</taxon>
        <taxon>Aestuariivirgaceae</taxon>
        <taxon>Aestuariivirga</taxon>
    </lineage>
</organism>
<dbReference type="InterPro" id="IPR011577">
    <property type="entry name" value="Cyt_b561_bac/Ni-Hgenase"/>
</dbReference>
<keyword evidence="4" id="KW-1003">Cell membrane</keyword>
<accession>A0A2W2B8D6</accession>
<keyword evidence="16" id="KW-1185">Reference proteome</keyword>
<feature type="transmembrane region" description="Helical" evidence="13">
    <location>
        <begin position="98"/>
        <end position="117"/>
    </location>
</feature>
<comment type="similarity">
    <text evidence="12">Belongs to the cytochrome b561 family.</text>
</comment>
<evidence type="ECO:0000256" key="4">
    <source>
        <dbReference type="ARBA" id="ARBA00022475"/>
    </source>
</evidence>
<evidence type="ECO:0000256" key="2">
    <source>
        <dbReference type="ARBA" id="ARBA00004651"/>
    </source>
</evidence>
<feature type="transmembrane region" description="Helical" evidence="13">
    <location>
        <begin position="153"/>
        <end position="170"/>
    </location>
</feature>
<dbReference type="GO" id="GO:0022904">
    <property type="term" value="P:respiratory electron transport chain"/>
    <property type="evidence" value="ECO:0007669"/>
    <property type="project" value="InterPro"/>
</dbReference>
<comment type="caution">
    <text evidence="15">The sequence shown here is derived from an EMBL/GenBank/DDBJ whole genome shotgun (WGS) entry which is preliminary data.</text>
</comment>
<evidence type="ECO:0000256" key="9">
    <source>
        <dbReference type="ARBA" id="ARBA00022989"/>
    </source>
</evidence>
<proteinExistence type="inferred from homology"/>
<dbReference type="Gene3D" id="1.20.950.20">
    <property type="entry name" value="Transmembrane di-heme cytochromes, Chain C"/>
    <property type="match status" value="1"/>
</dbReference>
<evidence type="ECO:0000256" key="11">
    <source>
        <dbReference type="ARBA" id="ARBA00023136"/>
    </source>
</evidence>
<dbReference type="GO" id="GO:0005886">
    <property type="term" value="C:plasma membrane"/>
    <property type="evidence" value="ECO:0007669"/>
    <property type="project" value="UniProtKB-SubCell"/>
</dbReference>
<sequence length="187" mass="21159">MGLVPKTRYDGVAMLIHWITAVLMIYMVFFGEDLMKEGEAISKLPDPTGATFQPSIHVSIGTAILLLTLLRIVWRLTHTAPPYPATMKRYEVIGSKSLHGLFYILLIFIPLTGWITFGNFSKYHEIMQQVQLFGLFTMPQPPFIANYKELHDLGSNAAMLLIGLHVLAALKHQFIDKDGIFGRMLPW</sequence>
<comment type="cofactor">
    <cofactor evidence="1">
        <name>heme b</name>
        <dbReference type="ChEBI" id="CHEBI:60344"/>
    </cofactor>
</comment>
<name>A0A2W2B8D6_9HYPH</name>
<keyword evidence="3" id="KW-0813">Transport</keyword>
<evidence type="ECO:0000259" key="14">
    <source>
        <dbReference type="Pfam" id="PF01292"/>
    </source>
</evidence>
<dbReference type="Proteomes" id="UP000248795">
    <property type="component" value="Unassembled WGS sequence"/>
</dbReference>